<proteinExistence type="predicted"/>
<organism evidence="1 2">
    <name type="scientific">Euroglyphus maynei</name>
    <name type="common">Mayne's house dust mite</name>
    <dbReference type="NCBI Taxonomy" id="6958"/>
    <lineage>
        <taxon>Eukaryota</taxon>
        <taxon>Metazoa</taxon>
        <taxon>Ecdysozoa</taxon>
        <taxon>Arthropoda</taxon>
        <taxon>Chelicerata</taxon>
        <taxon>Arachnida</taxon>
        <taxon>Acari</taxon>
        <taxon>Acariformes</taxon>
        <taxon>Sarcoptiformes</taxon>
        <taxon>Astigmata</taxon>
        <taxon>Psoroptidia</taxon>
        <taxon>Analgoidea</taxon>
        <taxon>Pyroglyphidae</taxon>
        <taxon>Pyroglyphinae</taxon>
        <taxon>Euroglyphus</taxon>
    </lineage>
</organism>
<accession>A0A1Y3B5Q5</accession>
<gene>
    <name evidence="1" type="ORF">BLA29_013377</name>
</gene>
<dbReference type="AlphaFoldDB" id="A0A1Y3B5Q5"/>
<comment type="caution">
    <text evidence="1">The sequence shown here is derived from an EMBL/GenBank/DDBJ whole genome shotgun (WGS) entry which is preliminary data.</text>
</comment>
<name>A0A1Y3B5Q5_EURMA</name>
<dbReference type="EMBL" id="MUJZ01042252">
    <property type="protein sequence ID" value="OTF75384.1"/>
    <property type="molecule type" value="Genomic_DNA"/>
</dbReference>
<reference evidence="1 2" key="1">
    <citation type="submission" date="2017-03" db="EMBL/GenBank/DDBJ databases">
        <title>Genome Survey of Euroglyphus maynei.</title>
        <authorList>
            <person name="Arlian L.G."/>
            <person name="Morgan M.S."/>
            <person name="Rider S.D."/>
        </authorList>
    </citation>
    <scope>NUCLEOTIDE SEQUENCE [LARGE SCALE GENOMIC DNA]</scope>
    <source>
        <strain evidence="1">Arlian Lab</strain>
        <tissue evidence="1">Whole body</tissue>
    </source>
</reference>
<dbReference type="Proteomes" id="UP000194236">
    <property type="component" value="Unassembled WGS sequence"/>
</dbReference>
<evidence type="ECO:0000313" key="2">
    <source>
        <dbReference type="Proteomes" id="UP000194236"/>
    </source>
</evidence>
<sequence length="84" mass="9644">MASLYILQPPTWKNRWDGMLMKILSFNVGDEKHKKPANKWPSAWCDKGAGKSYVEIGGYMGQRSASLDELTVYYDACNEHHCKF</sequence>
<evidence type="ECO:0000313" key="1">
    <source>
        <dbReference type="EMBL" id="OTF75384.1"/>
    </source>
</evidence>
<protein>
    <submittedName>
        <fullName evidence="1">Uncharacterized protein</fullName>
    </submittedName>
</protein>
<keyword evidence="2" id="KW-1185">Reference proteome</keyword>